<organism evidence="1 2">
    <name type="scientific">Setaria digitata</name>
    <dbReference type="NCBI Taxonomy" id="48799"/>
    <lineage>
        <taxon>Eukaryota</taxon>
        <taxon>Metazoa</taxon>
        <taxon>Ecdysozoa</taxon>
        <taxon>Nematoda</taxon>
        <taxon>Chromadorea</taxon>
        <taxon>Rhabditida</taxon>
        <taxon>Spirurina</taxon>
        <taxon>Spiruromorpha</taxon>
        <taxon>Filarioidea</taxon>
        <taxon>Setariidae</taxon>
        <taxon>Setaria</taxon>
    </lineage>
</organism>
<dbReference type="Gene3D" id="1.20.5.190">
    <property type="match status" value="1"/>
</dbReference>
<accession>A0A915PH67</accession>
<sequence length="86" mass="10203">MGSPRLTHSGFLRWLECRSYREQCELYEAAKVIQQAYRQYKARMTTLRQNEAERNAAVVIQSCYRRYKQYINLVSGSDFSRMLGLL</sequence>
<evidence type="ECO:0000313" key="1">
    <source>
        <dbReference type="Proteomes" id="UP000887581"/>
    </source>
</evidence>
<name>A0A915PH67_9BILA</name>
<dbReference type="AlphaFoldDB" id="A0A915PH67"/>
<dbReference type="InterPro" id="IPR000048">
    <property type="entry name" value="IQ_motif_EF-hand-BS"/>
</dbReference>
<evidence type="ECO:0000313" key="2">
    <source>
        <dbReference type="WBParaSite" id="sdigi.contig11.g1237.t1"/>
    </source>
</evidence>
<reference evidence="2" key="1">
    <citation type="submission" date="2022-11" db="UniProtKB">
        <authorList>
            <consortium name="WormBaseParasite"/>
        </authorList>
    </citation>
    <scope>IDENTIFICATION</scope>
</reference>
<dbReference type="WBParaSite" id="sdigi.contig11.g1237.t1">
    <property type="protein sequence ID" value="sdigi.contig11.g1237.t1"/>
    <property type="gene ID" value="sdigi.contig11.g1237"/>
</dbReference>
<dbReference type="Pfam" id="PF00612">
    <property type="entry name" value="IQ"/>
    <property type="match status" value="2"/>
</dbReference>
<proteinExistence type="predicted"/>
<keyword evidence="1" id="KW-1185">Reference proteome</keyword>
<dbReference type="Proteomes" id="UP000887581">
    <property type="component" value="Unplaced"/>
</dbReference>
<protein>
    <submittedName>
        <fullName evidence="2">Uncharacterized protein</fullName>
    </submittedName>
</protein>